<feature type="transmembrane region" description="Helical" evidence="1">
    <location>
        <begin position="573"/>
        <end position="595"/>
    </location>
</feature>
<evidence type="ECO:0000313" key="3">
    <source>
        <dbReference type="Proteomes" id="UP000823616"/>
    </source>
</evidence>
<gene>
    <name evidence="2" type="ORF">IAA96_03210</name>
</gene>
<name>A0A9D9EP14_9SPIR</name>
<keyword evidence="1" id="KW-0472">Membrane</keyword>
<evidence type="ECO:0000256" key="1">
    <source>
        <dbReference type="SAM" id="Phobius"/>
    </source>
</evidence>
<sequence length="600" mass="66125">MKQVFKTVFPIVLLYIILGFAVVMAVSLPERTETGVLPPFTASFRFMQAFIRYTGLFPALAAAGLLTGYATAFRKLVPESVGRWSPKLFSVLKNAFLLCVLCIGLYVLLSEGAAPVLKNRSGDLLSKSGSYQDYLALAQAETENGNYRAALSNAEAALGIWEESPEASRAAEQARLLLAGTGDGIPEEEEPAQENPEAPGEAGYHAFELLELAREAEARTDFYNAHYYATLAWRMFDAGDPNKEAAMRLASGAWNRITGALDGIRAEPQRAHYAKKMRGYAAIQAGDFLTAYYLFLEMQNGQRQAAQGTDPDIARFLAVARQGLLRSFFFTQETENLALFEQTADVFFTLQNGSGGTDAVLLRGVSRRRGEDGTDCAYLRDFELARFSAAGGLEFHIAVPYAKMFSFAGTNPDEEPRPELLLTAVDQDSPDGIIRPRVVAGTFPPPDSVPDSVLVLDMPYTDMTLLLATAADPDLMTVPELLAFAQKSESYGLKRDVYLAEFLRRAADPFVVFITMTFILTWAWKFRLRKNRPLSAWWILFMPLVPAVCAYLLDTARYALGLFAAFFAVRIPAFSVPAMLGVILAGFLTASVYFFSQRSD</sequence>
<proteinExistence type="predicted"/>
<keyword evidence="1" id="KW-0812">Transmembrane</keyword>
<dbReference type="Proteomes" id="UP000823616">
    <property type="component" value="Unassembled WGS sequence"/>
</dbReference>
<feature type="transmembrane region" description="Helical" evidence="1">
    <location>
        <begin position="7"/>
        <end position="29"/>
    </location>
</feature>
<dbReference type="EMBL" id="JADIMS010000054">
    <property type="protein sequence ID" value="MBO8450095.1"/>
    <property type="molecule type" value="Genomic_DNA"/>
</dbReference>
<reference evidence="2" key="1">
    <citation type="submission" date="2020-10" db="EMBL/GenBank/DDBJ databases">
        <authorList>
            <person name="Gilroy R."/>
        </authorList>
    </citation>
    <scope>NUCLEOTIDE SEQUENCE</scope>
    <source>
        <strain evidence="2">B3-4054</strain>
    </source>
</reference>
<keyword evidence="1" id="KW-1133">Transmembrane helix</keyword>
<dbReference type="AlphaFoldDB" id="A0A9D9EP14"/>
<protein>
    <submittedName>
        <fullName evidence="2">Uncharacterized protein</fullName>
    </submittedName>
</protein>
<reference evidence="2" key="2">
    <citation type="journal article" date="2021" name="PeerJ">
        <title>Extensive microbial diversity within the chicken gut microbiome revealed by metagenomics and culture.</title>
        <authorList>
            <person name="Gilroy R."/>
            <person name="Ravi A."/>
            <person name="Getino M."/>
            <person name="Pursley I."/>
            <person name="Horton D.L."/>
            <person name="Alikhan N.F."/>
            <person name="Baker D."/>
            <person name="Gharbi K."/>
            <person name="Hall N."/>
            <person name="Watson M."/>
            <person name="Adriaenssens E.M."/>
            <person name="Foster-Nyarko E."/>
            <person name="Jarju S."/>
            <person name="Secka A."/>
            <person name="Antonio M."/>
            <person name="Oren A."/>
            <person name="Chaudhuri R.R."/>
            <person name="La Ragione R."/>
            <person name="Hildebrand F."/>
            <person name="Pallen M.J."/>
        </authorList>
    </citation>
    <scope>NUCLEOTIDE SEQUENCE</scope>
    <source>
        <strain evidence="2">B3-4054</strain>
    </source>
</reference>
<feature type="transmembrane region" description="Helical" evidence="1">
    <location>
        <begin position="91"/>
        <end position="109"/>
    </location>
</feature>
<organism evidence="2 3">
    <name type="scientific">Candidatus Avitreponema avistercoris</name>
    <dbReference type="NCBI Taxonomy" id="2840705"/>
    <lineage>
        <taxon>Bacteria</taxon>
        <taxon>Pseudomonadati</taxon>
        <taxon>Spirochaetota</taxon>
        <taxon>Spirochaetia</taxon>
        <taxon>Spirochaetales</taxon>
        <taxon>Candidatus Avitreponema</taxon>
    </lineage>
</organism>
<evidence type="ECO:0000313" key="2">
    <source>
        <dbReference type="EMBL" id="MBO8450095.1"/>
    </source>
</evidence>
<accession>A0A9D9EP14</accession>
<feature type="transmembrane region" description="Helical" evidence="1">
    <location>
        <begin position="49"/>
        <end position="70"/>
    </location>
</feature>
<comment type="caution">
    <text evidence="2">The sequence shown here is derived from an EMBL/GenBank/DDBJ whole genome shotgun (WGS) entry which is preliminary data.</text>
</comment>
<feature type="transmembrane region" description="Helical" evidence="1">
    <location>
        <begin position="506"/>
        <end position="524"/>
    </location>
</feature>
<feature type="transmembrane region" description="Helical" evidence="1">
    <location>
        <begin position="536"/>
        <end position="553"/>
    </location>
</feature>